<name>A0A3S5AML3_9PLAT</name>
<evidence type="ECO:0000313" key="2">
    <source>
        <dbReference type="Proteomes" id="UP000784294"/>
    </source>
</evidence>
<dbReference type="AlphaFoldDB" id="A0A3S5AML3"/>
<keyword evidence="2" id="KW-1185">Reference proteome</keyword>
<protein>
    <submittedName>
        <fullName evidence="1">Uncharacterized protein</fullName>
    </submittedName>
</protein>
<dbReference type="OrthoDB" id="6281190at2759"/>
<reference evidence="1" key="1">
    <citation type="submission" date="2018-11" db="EMBL/GenBank/DDBJ databases">
        <authorList>
            <consortium name="Pathogen Informatics"/>
        </authorList>
    </citation>
    <scope>NUCLEOTIDE SEQUENCE</scope>
</reference>
<gene>
    <name evidence="1" type="ORF">PXEA_LOCUS34139</name>
</gene>
<proteinExistence type="predicted"/>
<comment type="caution">
    <text evidence="1">The sequence shown here is derived from an EMBL/GenBank/DDBJ whole genome shotgun (WGS) entry which is preliminary data.</text>
</comment>
<organism evidence="1 2">
    <name type="scientific">Protopolystoma xenopodis</name>
    <dbReference type="NCBI Taxonomy" id="117903"/>
    <lineage>
        <taxon>Eukaryota</taxon>
        <taxon>Metazoa</taxon>
        <taxon>Spiralia</taxon>
        <taxon>Lophotrochozoa</taxon>
        <taxon>Platyhelminthes</taxon>
        <taxon>Monogenea</taxon>
        <taxon>Polyopisthocotylea</taxon>
        <taxon>Polystomatidea</taxon>
        <taxon>Polystomatidae</taxon>
        <taxon>Protopolystoma</taxon>
    </lineage>
</organism>
<accession>A0A3S5AML3</accession>
<dbReference type="Proteomes" id="UP000784294">
    <property type="component" value="Unassembled WGS sequence"/>
</dbReference>
<evidence type="ECO:0000313" key="1">
    <source>
        <dbReference type="EMBL" id="VEL40699.1"/>
    </source>
</evidence>
<sequence>MSVVRIPSKTLTGRRFSAQSHPSFSTFWTETSHANLAQRHRDRPQKASIVSTQVHNETEEFFEGVQRQMAVILIDQLIGVLQGLLVRLTRYDENNLISSILTLTVGRLFLVFHKTSPICCPGQLFSSLDSLETLLINKKVI</sequence>
<dbReference type="EMBL" id="CAAALY010266040">
    <property type="protein sequence ID" value="VEL40699.1"/>
    <property type="molecule type" value="Genomic_DNA"/>
</dbReference>